<proteinExistence type="predicted"/>
<organism evidence="2 3">
    <name type="scientific">Raoultella planticola</name>
    <name type="common">Klebsiella planticola</name>
    <dbReference type="NCBI Taxonomy" id="575"/>
    <lineage>
        <taxon>Bacteria</taxon>
        <taxon>Pseudomonadati</taxon>
        <taxon>Pseudomonadota</taxon>
        <taxon>Gammaproteobacteria</taxon>
        <taxon>Enterobacterales</taxon>
        <taxon>Enterobacteriaceae</taxon>
        <taxon>Klebsiella/Raoultella group</taxon>
        <taxon>Raoultella</taxon>
    </lineage>
</organism>
<evidence type="ECO:0000256" key="1">
    <source>
        <dbReference type="SAM" id="MobiDB-lite"/>
    </source>
</evidence>
<gene>
    <name evidence="2" type="ORF">DN603_09800</name>
</gene>
<evidence type="ECO:0000313" key="3">
    <source>
        <dbReference type="Proteomes" id="UP000288843"/>
    </source>
</evidence>
<dbReference type="AlphaFoldDB" id="A0A443VPA5"/>
<evidence type="ECO:0000313" key="2">
    <source>
        <dbReference type="EMBL" id="RWT23377.1"/>
    </source>
</evidence>
<dbReference type="InterPro" id="IPR047749">
    <property type="entry name" value="STY4528-like"/>
</dbReference>
<comment type="caution">
    <text evidence="2">The sequence shown here is derived from an EMBL/GenBank/DDBJ whole genome shotgun (WGS) entry which is preliminary data.</text>
</comment>
<sequence length="396" mass="44376">MDSPRRSSGPVSLGDLFDQALQRMQVQQPPPAPVQTTSARQNDGFIFSGNRHDSVPRALLTDNRLTPLERNAWQVFRLLLNDDGITALPTYDQLAPWLASMPCATRASHETVARALTLLRLTRWISLVRRQRDPRTGRIQGNLYVLHDEPLTPYEAIQLDVDYLELVSQSLAHASKSIQRVGVHTLRETIDDPLLSGRELPSRLQVISQRLAAQGWTEARTYPQPVDNYDSEDGETDLLRNRDTLTSESEVGEKTGKTGSLRIPKTDSTVRKEKEIKEVRTVPRGLGMLRLPERFMSLKAEQQSGALAALQPVDPDLHQAVLDEWDARCRASSVRNPAGYLFGIIQKAMRGEFRAWAGQRTPPDANGAKPEPPRQTVDPEVAQAHIARLRSMLRLS</sequence>
<dbReference type="EMBL" id="QKOX01000008">
    <property type="protein sequence ID" value="RWT23377.1"/>
    <property type="molecule type" value="Genomic_DNA"/>
</dbReference>
<reference evidence="2 3" key="1">
    <citation type="submission" date="2018-06" db="EMBL/GenBank/DDBJ databases">
        <title>Carbapenemase-producing Enterobacteriaceae present in wastewater treatment plant effluent and nearby surface waters in the US.</title>
        <authorList>
            <person name="Mathys D.A."/>
            <person name="Mollenkopf D.F."/>
            <person name="Feicht S.M."/>
            <person name="Adams R.J."/>
            <person name="Albers A.L."/>
            <person name="Stuever D.M."/>
            <person name="Daniels J.B."/>
            <person name="Wittum T.E."/>
        </authorList>
    </citation>
    <scope>NUCLEOTIDE SEQUENCE [LARGE SCALE GENOMIC DNA]</scope>
    <source>
        <strain evidence="2 3">GEO_47_Down_B</strain>
    </source>
</reference>
<dbReference type="Proteomes" id="UP000288843">
    <property type="component" value="Unassembled WGS sequence"/>
</dbReference>
<accession>A0A443VPA5</accession>
<feature type="region of interest" description="Disordered" evidence="1">
    <location>
        <begin position="358"/>
        <end position="380"/>
    </location>
</feature>
<dbReference type="NCBIfam" id="NF040582">
    <property type="entry name" value="STY4528_fam"/>
    <property type="match status" value="1"/>
</dbReference>
<name>A0A443VPA5_RAOPL</name>
<dbReference type="RefSeq" id="WP_128319679.1">
    <property type="nucleotide sequence ID" value="NZ_QKOX01000008.1"/>
</dbReference>
<protein>
    <recommendedName>
        <fullName evidence="4">Helix-turn-helix domain-containing protein</fullName>
    </recommendedName>
</protein>
<evidence type="ECO:0008006" key="4">
    <source>
        <dbReference type="Google" id="ProtNLM"/>
    </source>
</evidence>